<reference evidence="2" key="1">
    <citation type="submission" date="2019-10" db="EMBL/GenBank/DDBJ databases">
        <authorList>
            <consortium name="DOE Joint Genome Institute"/>
            <person name="Kuo A."/>
            <person name="Miyauchi S."/>
            <person name="Kiss E."/>
            <person name="Drula E."/>
            <person name="Kohler A."/>
            <person name="Sanchez-Garcia M."/>
            <person name="Andreopoulos B."/>
            <person name="Barry K.W."/>
            <person name="Bonito G."/>
            <person name="Buee M."/>
            <person name="Carver A."/>
            <person name="Chen C."/>
            <person name="Cichocki N."/>
            <person name="Clum A."/>
            <person name="Culley D."/>
            <person name="Crous P.W."/>
            <person name="Fauchery L."/>
            <person name="Girlanda M."/>
            <person name="Hayes R."/>
            <person name="Keri Z."/>
            <person name="LaButti K."/>
            <person name="Lipzen A."/>
            <person name="Lombard V."/>
            <person name="Magnuson J."/>
            <person name="Maillard F."/>
            <person name="Morin E."/>
            <person name="Murat C."/>
            <person name="Nolan M."/>
            <person name="Ohm R."/>
            <person name="Pangilinan J."/>
            <person name="Pereira M."/>
            <person name="Perotto S."/>
            <person name="Peter M."/>
            <person name="Riley R."/>
            <person name="Sitrit Y."/>
            <person name="Stielow B."/>
            <person name="Szollosi G."/>
            <person name="Zifcakova L."/>
            <person name="Stursova M."/>
            <person name="Spatafora J.W."/>
            <person name="Tedersoo L."/>
            <person name="Vaario L.-M."/>
            <person name="Yamada A."/>
            <person name="Yan M."/>
            <person name="Wang P."/>
            <person name="Xu J."/>
            <person name="Bruns T."/>
            <person name="Baldrian P."/>
            <person name="Vilgalys R."/>
            <person name="Henrissat B."/>
            <person name="Grigoriev I.V."/>
            <person name="Hibbett D."/>
            <person name="Nagy L.G."/>
            <person name="Martin F.M."/>
        </authorList>
    </citation>
    <scope>NUCLEOTIDE SEQUENCE</scope>
    <source>
        <strain evidence="2">BED1</strain>
    </source>
</reference>
<sequence length="57" mass="6448">MPRTGTTKRYPGLSKTILSHTCRGRTRVTTRLTAGKQAERMQKVVEKRSAEISGPRY</sequence>
<feature type="region of interest" description="Disordered" evidence="1">
    <location>
        <begin position="33"/>
        <end position="57"/>
    </location>
</feature>
<gene>
    <name evidence="2" type="ORF">L210DRAFT_3534648</name>
</gene>
<comment type="caution">
    <text evidence="2">The sequence shown here is derived from an EMBL/GenBank/DDBJ whole genome shotgun (WGS) entry which is preliminary data.</text>
</comment>
<dbReference type="AlphaFoldDB" id="A0AAD4GHM7"/>
<dbReference type="Proteomes" id="UP001194468">
    <property type="component" value="Unassembled WGS sequence"/>
</dbReference>
<feature type="compositionally biased region" description="Basic and acidic residues" evidence="1">
    <location>
        <begin position="37"/>
        <end position="50"/>
    </location>
</feature>
<accession>A0AAD4GHM7</accession>
<dbReference type="EMBL" id="WHUW01000008">
    <property type="protein sequence ID" value="KAF8443014.1"/>
    <property type="molecule type" value="Genomic_DNA"/>
</dbReference>
<evidence type="ECO:0000313" key="3">
    <source>
        <dbReference type="Proteomes" id="UP001194468"/>
    </source>
</evidence>
<proteinExistence type="predicted"/>
<evidence type="ECO:0000313" key="2">
    <source>
        <dbReference type="EMBL" id="KAF8443014.1"/>
    </source>
</evidence>
<evidence type="ECO:0000256" key="1">
    <source>
        <dbReference type="SAM" id="MobiDB-lite"/>
    </source>
</evidence>
<reference evidence="2" key="2">
    <citation type="journal article" date="2020" name="Nat. Commun.">
        <title>Large-scale genome sequencing of mycorrhizal fungi provides insights into the early evolution of symbiotic traits.</title>
        <authorList>
            <person name="Miyauchi S."/>
            <person name="Kiss E."/>
            <person name="Kuo A."/>
            <person name="Drula E."/>
            <person name="Kohler A."/>
            <person name="Sanchez-Garcia M."/>
            <person name="Morin E."/>
            <person name="Andreopoulos B."/>
            <person name="Barry K.W."/>
            <person name="Bonito G."/>
            <person name="Buee M."/>
            <person name="Carver A."/>
            <person name="Chen C."/>
            <person name="Cichocki N."/>
            <person name="Clum A."/>
            <person name="Culley D."/>
            <person name="Crous P.W."/>
            <person name="Fauchery L."/>
            <person name="Girlanda M."/>
            <person name="Hayes R.D."/>
            <person name="Keri Z."/>
            <person name="LaButti K."/>
            <person name="Lipzen A."/>
            <person name="Lombard V."/>
            <person name="Magnuson J."/>
            <person name="Maillard F."/>
            <person name="Murat C."/>
            <person name="Nolan M."/>
            <person name="Ohm R.A."/>
            <person name="Pangilinan J."/>
            <person name="Pereira M.F."/>
            <person name="Perotto S."/>
            <person name="Peter M."/>
            <person name="Pfister S."/>
            <person name="Riley R."/>
            <person name="Sitrit Y."/>
            <person name="Stielow J.B."/>
            <person name="Szollosi G."/>
            <person name="Zifcakova L."/>
            <person name="Stursova M."/>
            <person name="Spatafora J.W."/>
            <person name="Tedersoo L."/>
            <person name="Vaario L.M."/>
            <person name="Yamada A."/>
            <person name="Yan M."/>
            <person name="Wang P."/>
            <person name="Xu J."/>
            <person name="Bruns T."/>
            <person name="Baldrian P."/>
            <person name="Vilgalys R."/>
            <person name="Dunand C."/>
            <person name="Henrissat B."/>
            <person name="Grigoriev I.V."/>
            <person name="Hibbett D."/>
            <person name="Nagy L.G."/>
            <person name="Martin F.M."/>
        </authorList>
    </citation>
    <scope>NUCLEOTIDE SEQUENCE</scope>
    <source>
        <strain evidence="2">BED1</strain>
    </source>
</reference>
<organism evidence="2 3">
    <name type="scientific">Boletus edulis BED1</name>
    <dbReference type="NCBI Taxonomy" id="1328754"/>
    <lineage>
        <taxon>Eukaryota</taxon>
        <taxon>Fungi</taxon>
        <taxon>Dikarya</taxon>
        <taxon>Basidiomycota</taxon>
        <taxon>Agaricomycotina</taxon>
        <taxon>Agaricomycetes</taxon>
        <taxon>Agaricomycetidae</taxon>
        <taxon>Boletales</taxon>
        <taxon>Boletineae</taxon>
        <taxon>Boletaceae</taxon>
        <taxon>Boletoideae</taxon>
        <taxon>Boletus</taxon>
    </lineage>
</organism>
<protein>
    <submittedName>
        <fullName evidence="2">Uncharacterized protein</fullName>
    </submittedName>
</protein>
<keyword evidence="3" id="KW-1185">Reference proteome</keyword>
<name>A0AAD4GHM7_BOLED</name>